<dbReference type="RefSeq" id="WP_126864807.1">
    <property type="nucleotide sequence ID" value="NZ_JAUSTX010000006.1"/>
</dbReference>
<dbReference type="Proteomes" id="UP000267430">
    <property type="component" value="Unassembled WGS sequence"/>
</dbReference>
<dbReference type="AlphaFoldDB" id="A0A3S0VNG2"/>
<accession>A0A3S0VNG2</accession>
<gene>
    <name evidence="1" type="ORF">ELQ35_10580</name>
</gene>
<keyword evidence="2" id="KW-1185">Reference proteome</keyword>
<protein>
    <submittedName>
        <fullName evidence="1">Uncharacterized protein</fullName>
    </submittedName>
</protein>
<reference evidence="1 2" key="1">
    <citation type="submission" date="2018-12" db="EMBL/GenBank/DDBJ databases">
        <title>Bacillus chawlae sp. nov., Bacillus glennii sp. nov., and Bacillus saganii sp. nov. Isolated from the Vehicle Assembly Building at Kennedy Space Center where the Viking Spacecraft were Assembled.</title>
        <authorList>
            <person name="Seuylemezian A."/>
            <person name="Vaishampayan P."/>
        </authorList>
    </citation>
    <scope>NUCLEOTIDE SEQUENCE [LARGE SCALE GENOMIC DNA]</scope>
    <source>
        <strain evidence="1 2">L5</strain>
    </source>
</reference>
<name>A0A3S0VNG2_9BACI</name>
<evidence type="ECO:0000313" key="2">
    <source>
        <dbReference type="Proteomes" id="UP000267430"/>
    </source>
</evidence>
<sequence length="116" mass="13162">MPKTSRSVSSCTMPTKKAEDNLYVKIKNKNEKLSRQLNMNVYDKDSPTKELLPLYINDELTHIDTLEPGAEKVYRIDVSNVENKVVFQIIQEMGPGVSVATRKNSKNPSTVELHIK</sequence>
<proteinExistence type="predicted"/>
<comment type="caution">
    <text evidence="1">The sequence shown here is derived from an EMBL/GenBank/DDBJ whole genome shotgun (WGS) entry which is preliminary data.</text>
</comment>
<dbReference type="EMBL" id="RYZZ01000010">
    <property type="protein sequence ID" value="RUQ29394.1"/>
    <property type="molecule type" value="Genomic_DNA"/>
</dbReference>
<organism evidence="1 2">
    <name type="scientific">Peribacillus cavernae</name>
    <dbReference type="NCBI Taxonomy" id="1674310"/>
    <lineage>
        <taxon>Bacteria</taxon>
        <taxon>Bacillati</taxon>
        <taxon>Bacillota</taxon>
        <taxon>Bacilli</taxon>
        <taxon>Bacillales</taxon>
        <taxon>Bacillaceae</taxon>
        <taxon>Peribacillus</taxon>
    </lineage>
</organism>
<evidence type="ECO:0000313" key="1">
    <source>
        <dbReference type="EMBL" id="RUQ29394.1"/>
    </source>
</evidence>
<dbReference type="OrthoDB" id="2614902at2"/>